<dbReference type="EMBL" id="OC928267">
    <property type="protein sequence ID" value="CAD7657661.1"/>
    <property type="molecule type" value="Genomic_DNA"/>
</dbReference>
<sequence>MDSFLIALLIAYIISLLFHINPWLRLCWVACLIISFIGNYWHPIRIFWLTLPRDLKTTKLLPAKFFLYKCKRHNKSVPKVFKEIAFKYPNRVMFYYRDDVWTFAQIDNFSNRVTNCFLEMGYGKGDHVALMMDNRPEFVGLWLGLSKVGIISVLINTSQRMETLIHSLTVIKCRALIYEPEFANSIRDVINKVKNINPLMEYYIYSDHVIADDNRDIPSEPLHQLLDISSNKYLDTLYDINFGDTLFYIFTSGTTGLPKAAAIRHHRFLWMGALIRSTIGIGLRDNIYITLPLYHTNAGVVGIAQTVLFGTTVTLGRKFSATHFWDDCIRYKCTVAMYIGEICRYLLAQPDKPVDRQHNLRIMFGNGLRQNLWTDFKTRFNIKQIIEFYGSTEGNSGVANITGKVGACGFLPRCIPPWLCQLIFPVVVVKVDPNTREPVRDENGICVPVEMGEIGEIVGVVRGTDPSRAYASYHDSEATAKKIVRNVLAPGDVGYRSGDLMEMDELGYLYFRDRMGDTFRWKGENVSTTEVEAIIQKAVGLTDCAVFGVPIDNCEGKAGMVVIARLPNAPIDMKKLYKTLCHELPSYAVPVFVRLADNIAVTATYKLNKQGLEKIGFDPNVITDELYVLDKICESYVELTHRLYRQIQCGYVLL</sequence>
<evidence type="ECO:0000256" key="10">
    <source>
        <dbReference type="ARBA" id="ARBA00023055"/>
    </source>
</evidence>
<evidence type="ECO:0000259" key="20">
    <source>
        <dbReference type="Pfam" id="PF00501"/>
    </source>
</evidence>
<reference evidence="22" key="1">
    <citation type="submission" date="2020-11" db="EMBL/GenBank/DDBJ databases">
        <authorList>
            <person name="Tran Van P."/>
        </authorList>
    </citation>
    <scope>NUCLEOTIDE SEQUENCE</scope>
</reference>
<keyword evidence="9" id="KW-1133">Transmembrane helix</keyword>
<keyword evidence="6" id="KW-0812">Transmembrane</keyword>
<evidence type="ECO:0000313" key="23">
    <source>
        <dbReference type="Proteomes" id="UP000728032"/>
    </source>
</evidence>
<gene>
    <name evidence="22" type="ORF">ONB1V03_LOCUS14286</name>
</gene>
<feature type="domain" description="AMP-dependent synthetase/ligase" evidence="20">
    <location>
        <begin position="82"/>
        <end position="463"/>
    </location>
</feature>
<evidence type="ECO:0000256" key="3">
    <source>
        <dbReference type="ARBA" id="ARBA00022448"/>
    </source>
</evidence>
<evidence type="ECO:0000256" key="13">
    <source>
        <dbReference type="ARBA" id="ARBA00036527"/>
    </source>
</evidence>
<evidence type="ECO:0000256" key="6">
    <source>
        <dbReference type="ARBA" id="ARBA00022692"/>
    </source>
</evidence>
<dbReference type="SUPFAM" id="SSF56801">
    <property type="entry name" value="Acetyl-CoA synthetase-like"/>
    <property type="match status" value="1"/>
</dbReference>
<dbReference type="Gene3D" id="3.30.300.30">
    <property type="match status" value="1"/>
</dbReference>
<keyword evidence="8" id="KW-0067">ATP-binding</keyword>
<proteinExistence type="inferred from homology"/>
<organism evidence="22">
    <name type="scientific">Oppiella nova</name>
    <dbReference type="NCBI Taxonomy" id="334625"/>
    <lineage>
        <taxon>Eukaryota</taxon>
        <taxon>Metazoa</taxon>
        <taxon>Ecdysozoa</taxon>
        <taxon>Arthropoda</taxon>
        <taxon>Chelicerata</taxon>
        <taxon>Arachnida</taxon>
        <taxon>Acari</taxon>
        <taxon>Acariformes</taxon>
        <taxon>Sarcoptiformes</taxon>
        <taxon>Oribatida</taxon>
        <taxon>Brachypylina</taxon>
        <taxon>Oppioidea</taxon>
        <taxon>Oppiidae</taxon>
        <taxon>Oppiella</taxon>
    </lineage>
</organism>
<dbReference type="Gene3D" id="3.40.50.12780">
    <property type="entry name" value="N-terminal domain of ligase-like"/>
    <property type="match status" value="1"/>
</dbReference>
<dbReference type="GO" id="GO:0005886">
    <property type="term" value="C:plasma membrane"/>
    <property type="evidence" value="ECO:0007669"/>
    <property type="project" value="UniProtKB-SubCell"/>
</dbReference>
<name>A0A7R9MCH8_9ACAR</name>
<keyword evidence="23" id="KW-1185">Reference proteome</keyword>
<dbReference type="InterPro" id="IPR025110">
    <property type="entry name" value="AMP-bd_C"/>
</dbReference>
<protein>
    <recommendedName>
        <fullName evidence="18">Very long-chain fatty acid transport protein</fullName>
    </recommendedName>
    <alternativeName>
        <fullName evidence="14">Long-chain-fatty-acid--CoA ligase</fullName>
    </alternativeName>
    <alternativeName>
        <fullName evidence="19">Very-long-chain acyl-CoA synthetase</fullName>
    </alternativeName>
</protein>
<keyword evidence="7" id="KW-0547">Nucleotide-binding</keyword>
<evidence type="ECO:0000256" key="12">
    <source>
        <dbReference type="ARBA" id="ARBA00023140"/>
    </source>
</evidence>
<evidence type="ECO:0000256" key="9">
    <source>
        <dbReference type="ARBA" id="ARBA00022989"/>
    </source>
</evidence>
<dbReference type="GO" id="GO:0004467">
    <property type="term" value="F:long-chain fatty acid-CoA ligase activity"/>
    <property type="evidence" value="ECO:0007669"/>
    <property type="project" value="TreeGrafter"/>
</dbReference>
<comment type="catalytic activity">
    <reaction evidence="13">
        <text>a very long-chain fatty acid + ATP + CoA = a very long-chain fatty acyl-CoA + AMP + diphosphate</text>
        <dbReference type="Rhea" id="RHEA:54536"/>
        <dbReference type="ChEBI" id="CHEBI:30616"/>
        <dbReference type="ChEBI" id="CHEBI:33019"/>
        <dbReference type="ChEBI" id="CHEBI:57287"/>
        <dbReference type="ChEBI" id="CHEBI:58950"/>
        <dbReference type="ChEBI" id="CHEBI:138261"/>
        <dbReference type="ChEBI" id="CHEBI:456215"/>
    </reaction>
    <physiologicalReaction direction="left-to-right" evidence="13">
        <dbReference type="Rhea" id="RHEA:54537"/>
    </physiologicalReaction>
</comment>
<dbReference type="PROSITE" id="PS00455">
    <property type="entry name" value="AMP_BINDING"/>
    <property type="match status" value="1"/>
</dbReference>
<evidence type="ECO:0000313" key="22">
    <source>
        <dbReference type="EMBL" id="CAD7657661.1"/>
    </source>
</evidence>
<dbReference type="InterPro" id="IPR045851">
    <property type="entry name" value="AMP-bd_C_sf"/>
</dbReference>
<comment type="subcellular location">
    <subcellularLocation>
        <location evidence="1">Cell membrane</location>
        <topology evidence="1">Multi-pass membrane protein</topology>
    </subcellularLocation>
    <subcellularLocation>
        <location evidence="15">Peroxisome membrane</location>
    </subcellularLocation>
</comment>
<comment type="catalytic activity">
    <reaction evidence="16">
        <text>tetracosanoate + ATP + CoA = tetracosanoyl-CoA + AMP + diphosphate</text>
        <dbReference type="Rhea" id="RHEA:33639"/>
        <dbReference type="ChEBI" id="CHEBI:30616"/>
        <dbReference type="ChEBI" id="CHEBI:31014"/>
        <dbReference type="ChEBI" id="CHEBI:33019"/>
        <dbReference type="ChEBI" id="CHEBI:57287"/>
        <dbReference type="ChEBI" id="CHEBI:65052"/>
        <dbReference type="ChEBI" id="CHEBI:456215"/>
    </reaction>
    <physiologicalReaction direction="left-to-right" evidence="16">
        <dbReference type="Rhea" id="RHEA:33640"/>
    </physiologicalReaction>
</comment>
<evidence type="ECO:0000256" key="2">
    <source>
        <dbReference type="ARBA" id="ARBA00006432"/>
    </source>
</evidence>
<keyword evidence="4" id="KW-1003">Cell membrane</keyword>
<keyword evidence="11" id="KW-0472">Membrane</keyword>
<dbReference type="InterPro" id="IPR020845">
    <property type="entry name" value="AMP-binding_CS"/>
</dbReference>
<evidence type="ECO:0000256" key="11">
    <source>
        <dbReference type="ARBA" id="ARBA00023136"/>
    </source>
</evidence>
<evidence type="ECO:0000256" key="7">
    <source>
        <dbReference type="ARBA" id="ARBA00022741"/>
    </source>
</evidence>
<dbReference type="Pfam" id="PF00501">
    <property type="entry name" value="AMP-binding"/>
    <property type="match status" value="1"/>
</dbReference>
<dbReference type="FunFam" id="3.40.50.12780:FF:000019">
    <property type="entry name" value="Long-chain fatty acid transporter"/>
    <property type="match status" value="1"/>
</dbReference>
<dbReference type="InterPro" id="IPR000873">
    <property type="entry name" value="AMP-dep_synth/lig_dom"/>
</dbReference>
<evidence type="ECO:0000256" key="4">
    <source>
        <dbReference type="ARBA" id="ARBA00022475"/>
    </source>
</evidence>
<keyword evidence="3" id="KW-0813">Transport</keyword>
<dbReference type="GO" id="GO:0005324">
    <property type="term" value="F:long-chain fatty acid transmembrane transporter activity"/>
    <property type="evidence" value="ECO:0007669"/>
    <property type="project" value="TreeGrafter"/>
</dbReference>
<dbReference type="EMBL" id="CAJPVJ010013442">
    <property type="protein sequence ID" value="CAG2174847.1"/>
    <property type="molecule type" value="Genomic_DNA"/>
</dbReference>
<dbReference type="Proteomes" id="UP000728032">
    <property type="component" value="Unassembled WGS sequence"/>
</dbReference>
<evidence type="ECO:0000256" key="14">
    <source>
        <dbReference type="ARBA" id="ARBA00041297"/>
    </source>
</evidence>
<evidence type="ECO:0000256" key="16">
    <source>
        <dbReference type="ARBA" id="ARBA00048666"/>
    </source>
</evidence>
<dbReference type="NCBIfam" id="NF006134">
    <property type="entry name" value="PRK08279.1"/>
    <property type="match status" value="1"/>
</dbReference>
<evidence type="ECO:0000256" key="5">
    <source>
        <dbReference type="ARBA" id="ARBA00022598"/>
    </source>
</evidence>
<dbReference type="GO" id="GO:0005789">
    <property type="term" value="C:endoplasmic reticulum membrane"/>
    <property type="evidence" value="ECO:0007669"/>
    <property type="project" value="TreeGrafter"/>
</dbReference>
<dbReference type="OrthoDB" id="6408524at2759"/>
<evidence type="ECO:0000256" key="18">
    <source>
        <dbReference type="ARBA" id="ARBA00068795"/>
    </source>
</evidence>
<dbReference type="FunFam" id="3.30.300.30:FF:000020">
    <property type="entry name" value="Long-chain fatty acid transporter"/>
    <property type="match status" value="1"/>
</dbReference>
<keyword evidence="5" id="KW-0436">Ligase</keyword>
<dbReference type="PANTHER" id="PTHR43107:SF15">
    <property type="entry name" value="FATTY ACID TRANSPORT PROTEIN 3, ISOFORM A"/>
    <property type="match status" value="1"/>
</dbReference>
<dbReference type="GO" id="GO:0005778">
    <property type="term" value="C:peroxisomal membrane"/>
    <property type="evidence" value="ECO:0007669"/>
    <property type="project" value="UniProtKB-SubCell"/>
</dbReference>
<evidence type="ECO:0000256" key="8">
    <source>
        <dbReference type="ARBA" id="ARBA00022840"/>
    </source>
</evidence>
<keyword evidence="12" id="KW-0576">Peroxisome</keyword>
<evidence type="ECO:0000256" key="19">
    <source>
        <dbReference type="ARBA" id="ARBA00078285"/>
    </source>
</evidence>
<feature type="domain" description="AMP-binding enzyme C-terminal" evidence="21">
    <location>
        <begin position="530"/>
        <end position="605"/>
    </location>
</feature>
<dbReference type="Pfam" id="PF13193">
    <property type="entry name" value="AMP-binding_C"/>
    <property type="match status" value="1"/>
</dbReference>
<dbReference type="AlphaFoldDB" id="A0A7R9MCH8"/>
<comment type="function">
    <text evidence="17">Acyl-CoA synthetase required for both the import of long chain fatty acids (LCFAs) (C14-C18) and the activation very long chain fatty acids (VLCFAs) (C20-C26) by esterification of the fatty acids into metabolically active CoA-thioesters for subsequent degradation or incorporation into phospholipids. The transport and fatty acyl-CoA synthetase activities are genetically separable and are thus independent activities. Esterifies VLCFAs in the peroxisome matrix. The VLCFAs are actively transported into peroxisomes by a PXA1-PXA2 heterodimeric transporter in the peroxisomal membrane.</text>
</comment>
<keyword evidence="10" id="KW-0445">Lipid transport</keyword>
<accession>A0A7R9MCH8</accession>
<evidence type="ECO:0000259" key="21">
    <source>
        <dbReference type="Pfam" id="PF13193"/>
    </source>
</evidence>
<evidence type="ECO:0000256" key="17">
    <source>
        <dbReference type="ARBA" id="ARBA00060276"/>
    </source>
</evidence>
<dbReference type="GO" id="GO:0044539">
    <property type="term" value="P:long-chain fatty acid import into cell"/>
    <property type="evidence" value="ECO:0007669"/>
    <property type="project" value="TreeGrafter"/>
</dbReference>
<comment type="similarity">
    <text evidence="2">Belongs to the ATP-dependent AMP-binding enzyme family.</text>
</comment>
<dbReference type="PANTHER" id="PTHR43107">
    <property type="entry name" value="LONG-CHAIN FATTY ACID TRANSPORT PROTEIN"/>
    <property type="match status" value="1"/>
</dbReference>
<evidence type="ECO:0000256" key="15">
    <source>
        <dbReference type="ARBA" id="ARBA00046271"/>
    </source>
</evidence>
<evidence type="ECO:0000256" key="1">
    <source>
        <dbReference type="ARBA" id="ARBA00004651"/>
    </source>
</evidence>
<dbReference type="GO" id="GO:0005524">
    <property type="term" value="F:ATP binding"/>
    <property type="evidence" value="ECO:0007669"/>
    <property type="project" value="UniProtKB-KW"/>
</dbReference>
<dbReference type="InterPro" id="IPR042099">
    <property type="entry name" value="ANL_N_sf"/>
</dbReference>